<evidence type="ECO:0000313" key="10">
    <source>
        <dbReference type="Proteomes" id="UP000297348"/>
    </source>
</evidence>
<dbReference type="PANTHER" id="PTHR22807:SF30">
    <property type="entry name" value="28S RRNA (CYTOSINE(4447)-C(5))-METHYLTRANSFERASE-RELATED"/>
    <property type="match status" value="1"/>
</dbReference>
<dbReference type="RefSeq" id="WP_135368647.1">
    <property type="nucleotide sequence ID" value="NZ_RKLX01000020.1"/>
</dbReference>
<dbReference type="InterPro" id="IPR031340">
    <property type="entry name" value="RsmF_methylt_CI"/>
</dbReference>
<dbReference type="InterPro" id="IPR031341">
    <property type="entry name" value="Methyltr_RsmF_N"/>
</dbReference>
<dbReference type="Pfam" id="PF01189">
    <property type="entry name" value="Methyltr_RsmB-F"/>
    <property type="match status" value="1"/>
</dbReference>
<feature type="binding site" evidence="7">
    <location>
        <position position="171"/>
    </location>
    <ligand>
        <name>S-adenosyl-L-methionine</name>
        <dbReference type="ChEBI" id="CHEBI:59789"/>
    </ligand>
</feature>
<dbReference type="Gene3D" id="3.40.50.150">
    <property type="entry name" value="Vaccinia Virus protein VP39"/>
    <property type="match status" value="1"/>
</dbReference>
<dbReference type="CDD" id="cd02440">
    <property type="entry name" value="AdoMet_MTases"/>
    <property type="match status" value="1"/>
</dbReference>
<evidence type="ECO:0000256" key="4">
    <source>
        <dbReference type="ARBA" id="ARBA00022679"/>
    </source>
</evidence>
<reference evidence="9 10" key="1">
    <citation type="submission" date="2018-10" db="EMBL/GenBank/DDBJ databases">
        <title>Lactobacillus sp. R7 and Lactobacillus sp. R19 isolated from fermented mustard green product of Taiwan.</title>
        <authorList>
            <person name="Lin S.-T."/>
        </authorList>
    </citation>
    <scope>NUCLEOTIDE SEQUENCE [LARGE SCALE GENOMIC DNA]</scope>
    <source>
        <strain evidence="9 10">BCRC 81129</strain>
    </source>
</reference>
<evidence type="ECO:0000256" key="7">
    <source>
        <dbReference type="PROSITE-ProRule" id="PRU01023"/>
    </source>
</evidence>
<feature type="domain" description="SAM-dependent MTase RsmB/NOP-type" evidence="8">
    <location>
        <begin position="1"/>
        <end position="294"/>
    </location>
</feature>
<gene>
    <name evidence="9" type="ORF">EGT51_10560</name>
</gene>
<evidence type="ECO:0000259" key="8">
    <source>
        <dbReference type="PROSITE" id="PS51686"/>
    </source>
</evidence>
<dbReference type="Gene3D" id="2.30.130.60">
    <property type="match status" value="1"/>
</dbReference>
<evidence type="ECO:0000256" key="6">
    <source>
        <dbReference type="ARBA" id="ARBA00022884"/>
    </source>
</evidence>
<dbReference type="PROSITE" id="PS51686">
    <property type="entry name" value="SAM_MT_RSMB_NOP"/>
    <property type="match status" value="1"/>
</dbReference>
<dbReference type="Pfam" id="PF13636">
    <property type="entry name" value="Methyltranf_PUA"/>
    <property type="match status" value="1"/>
</dbReference>
<dbReference type="PROSITE" id="PS01153">
    <property type="entry name" value="NOL1_NOP2_SUN"/>
    <property type="match status" value="1"/>
</dbReference>
<comment type="caution">
    <text evidence="9">The sequence shown here is derived from an EMBL/GenBank/DDBJ whole genome shotgun (WGS) entry which is preliminary data.</text>
</comment>
<dbReference type="PRINTS" id="PR02008">
    <property type="entry name" value="RCMTFAMILY"/>
</dbReference>
<accession>A0A4Z0J7D6</accession>
<dbReference type="Proteomes" id="UP000297348">
    <property type="component" value="Unassembled WGS sequence"/>
</dbReference>
<dbReference type="GO" id="GO:0008173">
    <property type="term" value="F:RNA methyltransferase activity"/>
    <property type="evidence" value="ECO:0007669"/>
    <property type="project" value="InterPro"/>
</dbReference>
<dbReference type="PANTHER" id="PTHR22807">
    <property type="entry name" value="NOP2 YEAST -RELATED NOL1/NOP2/FMU SUN DOMAIN-CONTAINING"/>
    <property type="match status" value="1"/>
</dbReference>
<keyword evidence="2" id="KW-0963">Cytoplasm</keyword>
<keyword evidence="3 7" id="KW-0489">Methyltransferase</keyword>
<evidence type="ECO:0000313" key="9">
    <source>
        <dbReference type="EMBL" id="TGD17919.1"/>
    </source>
</evidence>
<name>A0A4Z0J7D6_9LACO</name>
<dbReference type="InterPro" id="IPR049560">
    <property type="entry name" value="MeTrfase_RsmB-F_NOP2_cat"/>
</dbReference>
<organism evidence="9 10">
    <name type="scientific">Levilactobacillus suantsaiihabitans</name>
    <dbReference type="NCBI Taxonomy" id="2487722"/>
    <lineage>
        <taxon>Bacteria</taxon>
        <taxon>Bacillati</taxon>
        <taxon>Bacillota</taxon>
        <taxon>Bacilli</taxon>
        <taxon>Lactobacillales</taxon>
        <taxon>Lactobacillaceae</taxon>
        <taxon>Levilactobacillus</taxon>
    </lineage>
</organism>
<dbReference type="GO" id="GO:0001510">
    <property type="term" value="P:RNA methylation"/>
    <property type="evidence" value="ECO:0007669"/>
    <property type="project" value="InterPro"/>
</dbReference>
<feature type="binding site" evidence="7">
    <location>
        <begin position="102"/>
        <end position="108"/>
    </location>
    <ligand>
        <name>S-adenosyl-L-methionine</name>
        <dbReference type="ChEBI" id="CHEBI:59789"/>
    </ligand>
</feature>
<dbReference type="Gene3D" id="3.30.70.1170">
    <property type="entry name" value="Sun protein, domain 3"/>
    <property type="match status" value="1"/>
</dbReference>
<sequence>MNLPEDFKTKYQRLLGADATDFFASFDTPSLSGYRTNPAHHDLPDHLTAAPTVPYEPLGHFGTVGGRTLMHQSGAVYSQEPSAMFVGATAAPKPGETILDLCAAPGGKTTHLASYLQGTGLLVTNEINRKRVKVLAENVERFGVREAVILNESPDRLSPIFPDFFDKVLVDAPCSGEGMFRKDPAAMDYWSLDYVAECAARQREIMTEALKMVKPGGQLIYSTCTFAPEEDEQMMAWVLKNYPEFHLVPITKVGGVIDARPDWADGNPELKKAARLFPHLMQGEGHFVAKLERDAGDAQTPRGTAKLGTPLTGDQRKLWQDFAQTVLGGSDWANLVTVKDQLFAVPAGLPNLKKLHVFRPGLHLGTFKKNRFEPAYALALASDPQQVYQTLAITDQQWRAWVHGETFTLTTAPKKGWYLLVCAGQPVGFGKVVGTTVKNFFPKGLRFTVYDDDVSAAN</sequence>
<dbReference type="InterPro" id="IPR023267">
    <property type="entry name" value="RCMT"/>
</dbReference>
<protein>
    <submittedName>
        <fullName evidence="9">RNA methyltransferase</fullName>
    </submittedName>
</protein>
<keyword evidence="5 7" id="KW-0949">S-adenosyl-L-methionine</keyword>
<keyword evidence="6 7" id="KW-0694">RNA-binding</keyword>
<evidence type="ECO:0000256" key="5">
    <source>
        <dbReference type="ARBA" id="ARBA00022691"/>
    </source>
</evidence>
<dbReference type="InterPro" id="IPR027391">
    <property type="entry name" value="Nol1_Nop2_Fmu_2"/>
</dbReference>
<feature type="active site" description="Nucleophile" evidence="7">
    <location>
        <position position="224"/>
    </location>
</feature>
<proteinExistence type="inferred from homology"/>
<feature type="binding site" evidence="7">
    <location>
        <position position="126"/>
    </location>
    <ligand>
        <name>S-adenosyl-L-methionine</name>
        <dbReference type="ChEBI" id="CHEBI:59789"/>
    </ligand>
</feature>
<comment type="caution">
    <text evidence="7">Lacks conserved residue(s) required for the propagation of feature annotation.</text>
</comment>
<keyword evidence="4 7" id="KW-0808">Transferase</keyword>
<dbReference type="AlphaFoldDB" id="A0A4Z0J7D6"/>
<dbReference type="Pfam" id="PF17126">
    <property type="entry name" value="RsmF_methylt_CI"/>
    <property type="match status" value="1"/>
</dbReference>
<dbReference type="CDD" id="cd21147">
    <property type="entry name" value="RsmF_methylt_CTD1"/>
    <property type="match status" value="1"/>
</dbReference>
<comment type="similarity">
    <text evidence="1 7">Belongs to the class I-like SAM-binding methyltransferase superfamily. RsmB/NOP family.</text>
</comment>
<dbReference type="EMBL" id="RKLX01000020">
    <property type="protein sequence ID" value="TGD17919.1"/>
    <property type="molecule type" value="Genomic_DNA"/>
</dbReference>
<dbReference type="InterPro" id="IPR018314">
    <property type="entry name" value="RsmB/NOL1/NOP2-like_CS"/>
</dbReference>
<dbReference type="InterPro" id="IPR001678">
    <property type="entry name" value="MeTrfase_RsmB-F_NOP2_dom"/>
</dbReference>
<dbReference type="InterPro" id="IPR029063">
    <property type="entry name" value="SAM-dependent_MTases_sf"/>
</dbReference>
<evidence type="ECO:0000256" key="1">
    <source>
        <dbReference type="ARBA" id="ARBA00007494"/>
    </source>
</evidence>
<dbReference type="SUPFAM" id="SSF53335">
    <property type="entry name" value="S-adenosyl-L-methionine-dependent methyltransferases"/>
    <property type="match status" value="1"/>
</dbReference>
<evidence type="ECO:0000256" key="2">
    <source>
        <dbReference type="ARBA" id="ARBA00022490"/>
    </source>
</evidence>
<dbReference type="GO" id="GO:0003723">
    <property type="term" value="F:RNA binding"/>
    <property type="evidence" value="ECO:0007669"/>
    <property type="project" value="UniProtKB-UniRule"/>
</dbReference>
<keyword evidence="10" id="KW-1185">Reference proteome</keyword>
<dbReference type="OrthoDB" id="9810297at2"/>
<dbReference type="Pfam" id="PF17125">
    <property type="entry name" value="Methyltr_RsmF_N"/>
    <property type="match status" value="1"/>
</dbReference>
<evidence type="ECO:0000256" key="3">
    <source>
        <dbReference type="ARBA" id="ARBA00022603"/>
    </source>
</evidence>